<dbReference type="Proteomes" id="UP001430290">
    <property type="component" value="Unassembled WGS sequence"/>
</dbReference>
<dbReference type="EMBL" id="JAIQDJ010000025">
    <property type="protein sequence ID" value="MBZ4187199.1"/>
    <property type="molecule type" value="Genomic_DNA"/>
</dbReference>
<dbReference type="RefSeq" id="WP_223629865.1">
    <property type="nucleotide sequence ID" value="NZ_JAIQDJ010000025.1"/>
</dbReference>
<comment type="caution">
    <text evidence="2">The sequence shown here is derived from an EMBL/GenBank/DDBJ whole genome shotgun (WGS) entry which is preliminary data.</text>
</comment>
<accession>A0ABS7TH50</accession>
<keyword evidence="1" id="KW-0732">Signal</keyword>
<proteinExistence type="predicted"/>
<evidence type="ECO:0000256" key="1">
    <source>
        <dbReference type="SAM" id="SignalP"/>
    </source>
</evidence>
<feature type="signal peptide" evidence="1">
    <location>
        <begin position="1"/>
        <end position="25"/>
    </location>
</feature>
<name>A0ABS7TH50_9GAMM</name>
<keyword evidence="3" id="KW-1185">Reference proteome</keyword>
<gene>
    <name evidence="2" type="ORF">K7B09_12795</name>
</gene>
<feature type="chain" id="PRO_5046151283" description="Lipoprotein" evidence="1">
    <location>
        <begin position="26"/>
        <end position="138"/>
    </location>
</feature>
<organism evidence="2 3">
    <name type="scientific">Thermomonas beijingensis</name>
    <dbReference type="NCBI Taxonomy" id="2872701"/>
    <lineage>
        <taxon>Bacteria</taxon>
        <taxon>Pseudomonadati</taxon>
        <taxon>Pseudomonadota</taxon>
        <taxon>Gammaproteobacteria</taxon>
        <taxon>Lysobacterales</taxon>
        <taxon>Lysobacteraceae</taxon>
        <taxon>Thermomonas</taxon>
    </lineage>
</organism>
<evidence type="ECO:0008006" key="4">
    <source>
        <dbReference type="Google" id="ProtNLM"/>
    </source>
</evidence>
<evidence type="ECO:0000313" key="3">
    <source>
        <dbReference type="Proteomes" id="UP001430290"/>
    </source>
</evidence>
<dbReference type="PROSITE" id="PS51257">
    <property type="entry name" value="PROKAR_LIPOPROTEIN"/>
    <property type="match status" value="1"/>
</dbReference>
<protein>
    <recommendedName>
        <fullName evidence="4">Lipoprotein</fullName>
    </recommendedName>
</protein>
<reference evidence="2" key="1">
    <citation type="submission" date="2021-09" db="EMBL/GenBank/DDBJ databases">
        <authorList>
            <person name="Wu T."/>
            <person name="Guo S.Z."/>
        </authorList>
    </citation>
    <scope>NUCLEOTIDE SEQUENCE</scope>
    <source>
        <strain evidence="2">RSS-23</strain>
    </source>
</reference>
<sequence length="138" mass="14764">MIMRLGYSLAACAVALVLSACTHTAKPISATAHATGENAVVEVALDQRDVQVIKDRELYFSIVVVECADKSKRWPLQPYLGGRMIEGGNFPSAKGATVYGTMPVKGFQEYKRPCVTLEGGGYLTGNLSSPLVPVQTTN</sequence>
<evidence type="ECO:0000313" key="2">
    <source>
        <dbReference type="EMBL" id="MBZ4187199.1"/>
    </source>
</evidence>